<evidence type="ECO:0000256" key="5">
    <source>
        <dbReference type="ARBA" id="ARBA00023284"/>
    </source>
</evidence>
<reference evidence="8" key="2">
    <citation type="submission" date="2020-09" db="EMBL/GenBank/DDBJ databases">
        <authorList>
            <person name="Sun Q."/>
            <person name="Zhou Y."/>
        </authorList>
    </citation>
    <scope>NUCLEOTIDE SEQUENCE</scope>
    <source>
        <strain evidence="8">CGMCC 1.15371</strain>
    </source>
</reference>
<keyword evidence="3" id="KW-0735">Signal-anchor</keyword>
<dbReference type="GO" id="GO:0016209">
    <property type="term" value="F:antioxidant activity"/>
    <property type="evidence" value="ECO:0007669"/>
    <property type="project" value="InterPro"/>
</dbReference>
<evidence type="ECO:0000256" key="1">
    <source>
        <dbReference type="ARBA" id="ARBA00004196"/>
    </source>
</evidence>
<keyword evidence="6" id="KW-1133">Transmembrane helix</keyword>
<keyword evidence="9" id="KW-1185">Reference proteome</keyword>
<protein>
    <submittedName>
        <fullName evidence="8">Thioredoxin-like protein YneN</fullName>
    </submittedName>
</protein>
<dbReference type="InterPro" id="IPR050553">
    <property type="entry name" value="Thioredoxin_ResA/DsbE_sf"/>
</dbReference>
<reference evidence="8" key="1">
    <citation type="journal article" date="2014" name="Int. J. Syst. Evol. Microbiol.">
        <title>Complete genome sequence of Corynebacterium casei LMG S-19264T (=DSM 44701T), isolated from a smear-ripened cheese.</title>
        <authorList>
            <consortium name="US DOE Joint Genome Institute (JGI-PGF)"/>
            <person name="Walter F."/>
            <person name="Albersmeier A."/>
            <person name="Kalinowski J."/>
            <person name="Ruckert C."/>
        </authorList>
    </citation>
    <scope>NUCLEOTIDE SEQUENCE</scope>
    <source>
        <strain evidence="8">CGMCC 1.15371</strain>
    </source>
</reference>
<keyword evidence="6" id="KW-0472">Membrane</keyword>
<dbReference type="PANTHER" id="PTHR42852:SF6">
    <property type="entry name" value="THIOL:DISULFIDE INTERCHANGE PROTEIN DSBE"/>
    <property type="match status" value="1"/>
</dbReference>
<dbReference type="Pfam" id="PF00578">
    <property type="entry name" value="AhpC-TSA"/>
    <property type="match status" value="1"/>
</dbReference>
<dbReference type="AlphaFoldDB" id="A0A8J2VR79"/>
<feature type="domain" description="Thioredoxin" evidence="7">
    <location>
        <begin position="36"/>
        <end position="176"/>
    </location>
</feature>
<accession>A0A8J2VR79</accession>
<comment type="subcellular location">
    <subcellularLocation>
        <location evidence="1">Cell envelope</location>
    </subcellularLocation>
</comment>
<dbReference type="GO" id="GO:0030313">
    <property type="term" value="C:cell envelope"/>
    <property type="evidence" value="ECO:0007669"/>
    <property type="project" value="UniProtKB-SubCell"/>
</dbReference>
<evidence type="ECO:0000256" key="2">
    <source>
        <dbReference type="ARBA" id="ARBA00022748"/>
    </source>
</evidence>
<name>A0A8J2VR79_9BACL</name>
<dbReference type="GO" id="GO:0017004">
    <property type="term" value="P:cytochrome complex assembly"/>
    <property type="evidence" value="ECO:0007669"/>
    <property type="project" value="UniProtKB-KW"/>
</dbReference>
<sequence>MSQKRKRFFINAFIILIILIALGYTGYRMFFKTSVVHVGDTAPDFTVQNLNGREMTLSSLEGKGVMLNFWQSDCDPCKEEMPFINKAYHTLQSNDNVVILSVNVDESKSIVKHFKDTYHLDFPVWLDHKKVGQDLYGIRGIPTTYLIDSKGKVVDIVQGYMDGKSTVMKKLKEIRP</sequence>
<proteinExistence type="predicted"/>
<evidence type="ECO:0000313" key="8">
    <source>
        <dbReference type="EMBL" id="GGE38422.1"/>
    </source>
</evidence>
<keyword evidence="6" id="KW-0812">Transmembrane</keyword>
<evidence type="ECO:0000256" key="4">
    <source>
        <dbReference type="ARBA" id="ARBA00023157"/>
    </source>
</evidence>
<organism evidence="8 9">
    <name type="scientific">Pullulanibacillus camelliae</name>
    <dbReference type="NCBI Taxonomy" id="1707096"/>
    <lineage>
        <taxon>Bacteria</taxon>
        <taxon>Bacillati</taxon>
        <taxon>Bacillota</taxon>
        <taxon>Bacilli</taxon>
        <taxon>Bacillales</taxon>
        <taxon>Sporolactobacillaceae</taxon>
        <taxon>Pullulanibacillus</taxon>
    </lineage>
</organism>
<feature type="transmembrane region" description="Helical" evidence="6">
    <location>
        <begin position="7"/>
        <end position="27"/>
    </location>
</feature>
<dbReference type="InterPro" id="IPR036249">
    <property type="entry name" value="Thioredoxin-like_sf"/>
</dbReference>
<gene>
    <name evidence="8" type="primary">yneN</name>
    <name evidence="8" type="ORF">GCM10011391_16540</name>
</gene>
<dbReference type="EMBL" id="BMIR01000006">
    <property type="protein sequence ID" value="GGE38422.1"/>
    <property type="molecule type" value="Genomic_DNA"/>
</dbReference>
<dbReference type="CDD" id="cd02966">
    <property type="entry name" value="TlpA_like_family"/>
    <property type="match status" value="1"/>
</dbReference>
<dbReference type="Gene3D" id="3.40.30.10">
    <property type="entry name" value="Glutaredoxin"/>
    <property type="match status" value="1"/>
</dbReference>
<dbReference type="InterPro" id="IPR013766">
    <property type="entry name" value="Thioredoxin_domain"/>
</dbReference>
<comment type="caution">
    <text evidence="8">The sequence shown here is derived from an EMBL/GenBank/DDBJ whole genome shotgun (WGS) entry which is preliminary data.</text>
</comment>
<keyword evidence="2" id="KW-0201">Cytochrome c-type biogenesis</keyword>
<dbReference type="NCBIfam" id="NF002854">
    <property type="entry name" value="PRK03147.1"/>
    <property type="match status" value="1"/>
</dbReference>
<evidence type="ECO:0000256" key="6">
    <source>
        <dbReference type="SAM" id="Phobius"/>
    </source>
</evidence>
<evidence type="ECO:0000256" key="3">
    <source>
        <dbReference type="ARBA" id="ARBA00022968"/>
    </source>
</evidence>
<dbReference type="GO" id="GO:0016491">
    <property type="term" value="F:oxidoreductase activity"/>
    <property type="evidence" value="ECO:0007669"/>
    <property type="project" value="InterPro"/>
</dbReference>
<dbReference type="InterPro" id="IPR000866">
    <property type="entry name" value="AhpC/TSA"/>
</dbReference>
<evidence type="ECO:0000259" key="7">
    <source>
        <dbReference type="PROSITE" id="PS51352"/>
    </source>
</evidence>
<dbReference type="PROSITE" id="PS51352">
    <property type="entry name" value="THIOREDOXIN_2"/>
    <property type="match status" value="1"/>
</dbReference>
<keyword evidence="5" id="KW-0676">Redox-active center</keyword>
<dbReference type="SUPFAM" id="SSF52833">
    <property type="entry name" value="Thioredoxin-like"/>
    <property type="match status" value="1"/>
</dbReference>
<keyword evidence="4" id="KW-1015">Disulfide bond</keyword>
<dbReference type="RefSeq" id="WP_188692005.1">
    <property type="nucleotide sequence ID" value="NZ_BMIR01000006.1"/>
</dbReference>
<dbReference type="Proteomes" id="UP000628775">
    <property type="component" value="Unassembled WGS sequence"/>
</dbReference>
<evidence type="ECO:0000313" key="9">
    <source>
        <dbReference type="Proteomes" id="UP000628775"/>
    </source>
</evidence>
<dbReference type="PANTHER" id="PTHR42852">
    <property type="entry name" value="THIOL:DISULFIDE INTERCHANGE PROTEIN DSBE"/>
    <property type="match status" value="1"/>
</dbReference>